<dbReference type="SUPFAM" id="SSF47384">
    <property type="entry name" value="Homodimeric domain of signal transducing histidine kinase"/>
    <property type="match status" value="1"/>
</dbReference>
<dbReference type="InterPro" id="IPR003660">
    <property type="entry name" value="HAMP_dom"/>
</dbReference>
<dbReference type="InterPro" id="IPR036097">
    <property type="entry name" value="HisK_dim/P_sf"/>
</dbReference>
<keyword evidence="5" id="KW-0597">Phosphoprotein</keyword>
<name>A0A0V8GF12_9BACL</name>
<keyword evidence="13" id="KW-1133">Transmembrane helix</keyword>
<dbReference type="Gene3D" id="3.30.565.10">
    <property type="entry name" value="Histidine kinase-like ATPase, C-terminal domain"/>
    <property type="match status" value="1"/>
</dbReference>
<feature type="transmembrane region" description="Helical" evidence="13">
    <location>
        <begin position="215"/>
        <end position="236"/>
    </location>
</feature>
<dbReference type="InterPro" id="IPR004358">
    <property type="entry name" value="Sig_transdc_His_kin-like_C"/>
</dbReference>
<dbReference type="SUPFAM" id="SSF55874">
    <property type="entry name" value="ATPase domain of HSP90 chaperone/DNA topoisomerase II/histidine kinase"/>
    <property type="match status" value="1"/>
</dbReference>
<dbReference type="InterPro" id="IPR050736">
    <property type="entry name" value="Sensor_HK_Regulatory"/>
</dbReference>
<reference evidence="16 17" key="1">
    <citation type="journal article" date="2015" name="Int. J. Syst. Evol. Microbiol.">
        <title>Exiguobacterium enclense sp. nov., isolated from sediment.</title>
        <authorList>
            <person name="Dastager S.G."/>
            <person name="Mawlankar R."/>
            <person name="Sonalkar V.V."/>
            <person name="Thorat M.N."/>
            <person name="Mual P."/>
            <person name="Verma A."/>
            <person name="Krishnamurthi S."/>
            <person name="Tang S.K."/>
            <person name="Li W.J."/>
        </authorList>
    </citation>
    <scope>NUCLEOTIDE SEQUENCE [LARGE SCALE GENOMIC DNA]</scope>
    <source>
        <strain evidence="16 17">NIO-1109</strain>
    </source>
</reference>
<feature type="domain" description="HAMP" evidence="15">
    <location>
        <begin position="237"/>
        <end position="291"/>
    </location>
</feature>
<keyword evidence="10" id="KW-0902">Two-component regulatory system</keyword>
<evidence type="ECO:0000256" key="7">
    <source>
        <dbReference type="ARBA" id="ARBA00022741"/>
    </source>
</evidence>
<dbReference type="SUPFAM" id="SSF55781">
    <property type="entry name" value="GAF domain-like"/>
    <property type="match status" value="1"/>
</dbReference>
<keyword evidence="4" id="KW-1003">Cell membrane</keyword>
<dbReference type="CDD" id="cd16922">
    <property type="entry name" value="HATPase_EvgS-ArcB-TorS-like"/>
    <property type="match status" value="1"/>
</dbReference>
<dbReference type="Gene3D" id="1.10.287.130">
    <property type="match status" value="1"/>
</dbReference>
<evidence type="ECO:0000256" key="1">
    <source>
        <dbReference type="ARBA" id="ARBA00000085"/>
    </source>
</evidence>
<feature type="coiled-coil region" evidence="12">
    <location>
        <begin position="290"/>
        <end position="338"/>
    </location>
</feature>
<dbReference type="GO" id="GO:0005524">
    <property type="term" value="F:ATP binding"/>
    <property type="evidence" value="ECO:0007669"/>
    <property type="project" value="UniProtKB-KW"/>
</dbReference>
<evidence type="ECO:0000256" key="13">
    <source>
        <dbReference type="SAM" id="Phobius"/>
    </source>
</evidence>
<evidence type="ECO:0000256" key="12">
    <source>
        <dbReference type="SAM" id="Coils"/>
    </source>
</evidence>
<dbReference type="GO" id="GO:0000155">
    <property type="term" value="F:phosphorelay sensor kinase activity"/>
    <property type="evidence" value="ECO:0007669"/>
    <property type="project" value="InterPro"/>
</dbReference>
<dbReference type="OrthoDB" id="2356563at2"/>
<feature type="domain" description="Histidine kinase" evidence="14">
    <location>
        <begin position="626"/>
        <end position="842"/>
    </location>
</feature>
<comment type="subcellular location">
    <subcellularLocation>
        <location evidence="2">Cell membrane</location>
        <topology evidence="2">Multi-pass membrane protein</topology>
    </subcellularLocation>
</comment>
<dbReference type="PANTHER" id="PTHR43711:SF1">
    <property type="entry name" value="HISTIDINE KINASE 1"/>
    <property type="match status" value="1"/>
</dbReference>
<evidence type="ECO:0000256" key="2">
    <source>
        <dbReference type="ARBA" id="ARBA00004651"/>
    </source>
</evidence>
<dbReference type="InterPro" id="IPR005467">
    <property type="entry name" value="His_kinase_dom"/>
</dbReference>
<dbReference type="Proteomes" id="UP000053797">
    <property type="component" value="Unassembled WGS sequence"/>
</dbReference>
<dbReference type="EMBL" id="LNQL01000003">
    <property type="protein sequence ID" value="KSU48871.1"/>
    <property type="molecule type" value="Genomic_DNA"/>
</dbReference>
<evidence type="ECO:0000313" key="16">
    <source>
        <dbReference type="EMBL" id="KSU48871.1"/>
    </source>
</evidence>
<dbReference type="CDD" id="cd00082">
    <property type="entry name" value="HisKA"/>
    <property type="match status" value="1"/>
</dbReference>
<dbReference type="GO" id="GO:0005886">
    <property type="term" value="C:plasma membrane"/>
    <property type="evidence" value="ECO:0007669"/>
    <property type="project" value="UniProtKB-SubCell"/>
</dbReference>
<accession>A0A0V8GF12</accession>
<dbReference type="Gene3D" id="6.10.340.10">
    <property type="match status" value="1"/>
</dbReference>
<dbReference type="AlphaFoldDB" id="A0A0V8GF12"/>
<dbReference type="PANTHER" id="PTHR43711">
    <property type="entry name" value="TWO-COMPONENT HISTIDINE KINASE"/>
    <property type="match status" value="1"/>
</dbReference>
<evidence type="ECO:0000256" key="5">
    <source>
        <dbReference type="ARBA" id="ARBA00022553"/>
    </source>
</evidence>
<evidence type="ECO:0000256" key="10">
    <source>
        <dbReference type="ARBA" id="ARBA00023012"/>
    </source>
</evidence>
<dbReference type="PROSITE" id="PS50109">
    <property type="entry name" value="HIS_KIN"/>
    <property type="match status" value="1"/>
</dbReference>
<comment type="caution">
    <text evidence="16">The sequence shown here is derived from an EMBL/GenBank/DDBJ whole genome shotgun (WGS) entry which is preliminary data.</text>
</comment>
<dbReference type="SMART" id="SM00388">
    <property type="entry name" value="HisKA"/>
    <property type="match status" value="1"/>
</dbReference>
<proteinExistence type="predicted"/>
<keyword evidence="11 13" id="KW-0472">Membrane</keyword>
<dbReference type="EC" id="2.7.13.3" evidence="3"/>
<evidence type="ECO:0000313" key="17">
    <source>
        <dbReference type="Proteomes" id="UP000053797"/>
    </source>
</evidence>
<evidence type="ECO:0000256" key="3">
    <source>
        <dbReference type="ARBA" id="ARBA00012438"/>
    </source>
</evidence>
<keyword evidence="12" id="KW-0175">Coiled coil</keyword>
<dbReference type="RefSeq" id="WP_058265545.1">
    <property type="nucleotide sequence ID" value="NZ_FMYN01000003.1"/>
</dbReference>
<sequence>MVNWIRRRIGRQLLTVFYAVLIVVSITSFFVYDYMEGRIETSKQNLETISEQNRRANDLWDNWQTVQFGLRGFVIFGNQERFDEIQALRTDIKSETDWFMRNAKTDEEEEFAAQMTNLYELYYDALFPLTQSYVNEKKANRINEDFLQGDSLFSLPIAERLVDQGRLKPTADGSIDITPDIEKASAALDEYRTNLSQQQETAVRELRSEVAKSQWIWISSIVVLIAFILLFVHPFLRRMTRQLLRLIDDNQKLARKEPIKIDKAAEQRPDEIGLLRAAFNRMVVTTNAHTDAMQGKNEELQAQSEELLAQQEELQAQQEELEEAYQTTKKNEEKLRLRSELTEALAVRETVESYPAIVQKMIDITSSEYGALLLYEEGAFMGATTNGMTMDYLKVLLKDEMSVINRSVRQMEFIQSEKRVTRQKDYPYSFSTYEVTIPIEDPETHELIAAIYLVRYKSAYKGQQLTDIREFAQQMTLSLLRTRSYEGMRQEKEKTEQVLDSIREAIIYLEDGNGELYVNRPLFELIPELQSEFTVDRTLPSSEYVIDVMRQLVDDVEAFNTYLDLIRSGEISPEKVRFDIRNNTAHLEVYAERIDVVGGWKGIILVLRDITRETEADRLKTELVSTVSHELRTPLSSIYGFTELMLNREIDDSKQKKYLATIHNETERLSNLVTDFLDVQRMQSGGQLYQMAHLDLFSLTEQVMSLYDASSERHDLHLQLLSPDRPFILGDEDRIKQLMNNLINNAIKYSPDGGRVDVWIDTKDDQAIIEVKDEGIGIPHHAFAHLFDKFYRVDNSDTRRIGGTGLGLSICKEIVKEHEGVIHVESEVGKGSRFIIVLPLSLTESIESTEENRRSI</sequence>
<keyword evidence="6" id="KW-0808">Transferase</keyword>
<dbReference type="Pfam" id="PF00512">
    <property type="entry name" value="HisKA"/>
    <property type="match status" value="1"/>
</dbReference>
<dbReference type="Pfam" id="PF02518">
    <property type="entry name" value="HATPase_c"/>
    <property type="match status" value="1"/>
</dbReference>
<protein>
    <recommendedName>
        <fullName evidence="3">histidine kinase</fullName>
        <ecNumber evidence="3">2.7.13.3</ecNumber>
    </recommendedName>
</protein>
<keyword evidence="13" id="KW-0812">Transmembrane</keyword>
<gene>
    <name evidence="16" type="ORF">AS033_11120</name>
</gene>
<evidence type="ECO:0000256" key="4">
    <source>
        <dbReference type="ARBA" id="ARBA00022475"/>
    </source>
</evidence>
<organism evidence="16 17">
    <name type="scientific">Exiguobacterium indicum</name>
    <dbReference type="NCBI Taxonomy" id="296995"/>
    <lineage>
        <taxon>Bacteria</taxon>
        <taxon>Bacillati</taxon>
        <taxon>Bacillota</taxon>
        <taxon>Bacilli</taxon>
        <taxon>Bacillales</taxon>
        <taxon>Bacillales Family XII. Incertae Sedis</taxon>
        <taxon>Exiguobacterium</taxon>
    </lineage>
</organism>
<evidence type="ECO:0000259" key="14">
    <source>
        <dbReference type="PROSITE" id="PS50109"/>
    </source>
</evidence>
<dbReference type="InterPro" id="IPR036890">
    <property type="entry name" value="HATPase_C_sf"/>
</dbReference>
<dbReference type="InterPro" id="IPR003661">
    <property type="entry name" value="HisK_dim/P_dom"/>
</dbReference>
<dbReference type="PRINTS" id="PR00344">
    <property type="entry name" value="BCTRLSENSOR"/>
</dbReference>
<evidence type="ECO:0000256" key="11">
    <source>
        <dbReference type="ARBA" id="ARBA00023136"/>
    </source>
</evidence>
<dbReference type="PROSITE" id="PS50885">
    <property type="entry name" value="HAMP"/>
    <property type="match status" value="1"/>
</dbReference>
<dbReference type="FunFam" id="3.30.565.10:FF:000006">
    <property type="entry name" value="Sensor histidine kinase WalK"/>
    <property type="match status" value="1"/>
</dbReference>
<evidence type="ECO:0000256" key="8">
    <source>
        <dbReference type="ARBA" id="ARBA00022777"/>
    </source>
</evidence>
<dbReference type="FunFam" id="1.10.287.130:FF:000001">
    <property type="entry name" value="Two-component sensor histidine kinase"/>
    <property type="match status" value="1"/>
</dbReference>
<dbReference type="SMART" id="SM00387">
    <property type="entry name" value="HATPase_c"/>
    <property type="match status" value="1"/>
</dbReference>
<evidence type="ECO:0000259" key="15">
    <source>
        <dbReference type="PROSITE" id="PS50885"/>
    </source>
</evidence>
<comment type="catalytic activity">
    <reaction evidence="1">
        <text>ATP + protein L-histidine = ADP + protein N-phospho-L-histidine.</text>
        <dbReference type="EC" id="2.7.13.3"/>
    </reaction>
</comment>
<keyword evidence="8 16" id="KW-0418">Kinase</keyword>
<dbReference type="InterPro" id="IPR003594">
    <property type="entry name" value="HATPase_dom"/>
</dbReference>
<evidence type="ECO:0000256" key="9">
    <source>
        <dbReference type="ARBA" id="ARBA00022840"/>
    </source>
</evidence>
<keyword evidence="9" id="KW-0067">ATP-binding</keyword>
<feature type="transmembrane region" description="Helical" evidence="13">
    <location>
        <begin position="12"/>
        <end position="32"/>
    </location>
</feature>
<evidence type="ECO:0000256" key="6">
    <source>
        <dbReference type="ARBA" id="ARBA00022679"/>
    </source>
</evidence>
<keyword evidence="7" id="KW-0547">Nucleotide-binding</keyword>